<evidence type="ECO:0000313" key="2">
    <source>
        <dbReference type="EMBL" id="GGC24986.1"/>
    </source>
</evidence>
<reference evidence="2" key="1">
    <citation type="journal article" date="2014" name="Int. J. Syst. Evol. Microbiol.">
        <title>Complete genome of a new Firmicutes species belonging to the dominant human colonic microbiota ('Ruminococcus bicirculans') reveals two chromosomes and a selective capacity to utilize plant glucans.</title>
        <authorList>
            <consortium name="NISC Comparative Sequencing Program"/>
            <person name="Wegmann U."/>
            <person name="Louis P."/>
            <person name="Goesmann A."/>
            <person name="Henrissat B."/>
            <person name="Duncan S.H."/>
            <person name="Flint H.J."/>
        </authorList>
    </citation>
    <scope>NUCLEOTIDE SEQUENCE</scope>
    <source>
        <strain evidence="2">CGMCC 1.15931</strain>
    </source>
</reference>
<proteinExistence type="predicted"/>
<dbReference type="Gene3D" id="2.60.120.620">
    <property type="entry name" value="q2cbj1_9rhob like domain"/>
    <property type="match status" value="1"/>
</dbReference>
<evidence type="ECO:0000313" key="5">
    <source>
        <dbReference type="Proteomes" id="UP000622638"/>
    </source>
</evidence>
<keyword evidence="5" id="KW-1185">Reference proteome</keyword>
<dbReference type="Proteomes" id="UP000622638">
    <property type="component" value="Unassembled WGS sequence"/>
</dbReference>
<dbReference type="InterPro" id="IPR010092">
    <property type="entry name" value="Chlorin_enz"/>
</dbReference>
<comment type="cofactor">
    <cofactor evidence="1">
        <name>Fe(2+)</name>
        <dbReference type="ChEBI" id="CHEBI:29033"/>
    </cofactor>
</comment>
<protein>
    <submittedName>
        <fullName evidence="2">Chemotaxis protein CheX</fullName>
    </submittedName>
    <submittedName>
        <fullName evidence="3">Chlorinating enzyme</fullName>
    </submittedName>
</protein>
<accession>A0A6I3T834</accession>
<dbReference type="RefSeq" id="WP_155473017.1">
    <property type="nucleotide sequence ID" value="NZ_BMKG01000045.1"/>
</dbReference>
<dbReference type="SUPFAM" id="SSF51197">
    <property type="entry name" value="Clavaminate synthase-like"/>
    <property type="match status" value="1"/>
</dbReference>
<name>A0A6I3T834_9BURK</name>
<dbReference type="InterPro" id="IPR008775">
    <property type="entry name" value="Phytyl_CoA_dOase-like"/>
</dbReference>
<dbReference type="GO" id="GO:0005506">
    <property type="term" value="F:iron ion binding"/>
    <property type="evidence" value="ECO:0007669"/>
    <property type="project" value="UniProtKB-ARBA"/>
</dbReference>
<dbReference type="Pfam" id="PF05721">
    <property type="entry name" value="PhyH"/>
    <property type="match status" value="1"/>
</dbReference>
<dbReference type="PANTHER" id="PTHR20883:SF48">
    <property type="entry name" value="ECTOINE DIOXYGENASE"/>
    <property type="match status" value="1"/>
</dbReference>
<dbReference type="EMBL" id="BMKG01000045">
    <property type="protein sequence ID" value="GGC24986.1"/>
    <property type="molecule type" value="Genomic_DNA"/>
</dbReference>
<dbReference type="PANTHER" id="PTHR20883">
    <property type="entry name" value="PHYTANOYL-COA DIOXYGENASE DOMAIN CONTAINING 1"/>
    <property type="match status" value="1"/>
</dbReference>
<evidence type="ECO:0000313" key="4">
    <source>
        <dbReference type="Proteomes" id="UP000430634"/>
    </source>
</evidence>
<dbReference type="OrthoDB" id="9791262at2"/>
<sequence>MSTSTSALHQLSPEELAQFHRDGVIGPFKLYEPEEAKAMLHAIRMKNLDKTHAIHQNEVNYDRHFDIPELSRHIAHPGIVGRVQGILGADLLCWRSEFFPKFPGAAGTEWHQVANYQYATGKPMLEATEQRGEDNYLDVTVWTAFTEATLENGCMKFLPGSHRKVYYDESKLTEVGRQDQYVSVNSDTQFFGYDFQEFKVDPKWQPDENEALTMRMQPGECVIFTAKCVHASHPNITKRSTRFAITARYTPTHVRVYPDQSRFQAHGGTFDLTESNYGAVLVSGVDNYGHNAIRTENNLGEPFPFVPAAPARAA</sequence>
<dbReference type="EMBL" id="WNKZ01000101">
    <property type="protein sequence ID" value="MTV55757.1"/>
    <property type="molecule type" value="Genomic_DNA"/>
</dbReference>
<dbReference type="AlphaFoldDB" id="A0A6I3T834"/>
<dbReference type="NCBIfam" id="TIGR01762">
    <property type="entry name" value="chlorin-enz"/>
    <property type="match status" value="1"/>
</dbReference>
<dbReference type="GO" id="GO:0016706">
    <property type="term" value="F:2-oxoglutarate-dependent dioxygenase activity"/>
    <property type="evidence" value="ECO:0007669"/>
    <property type="project" value="UniProtKB-ARBA"/>
</dbReference>
<evidence type="ECO:0000256" key="1">
    <source>
        <dbReference type="ARBA" id="ARBA00001954"/>
    </source>
</evidence>
<reference evidence="3 4" key="3">
    <citation type="submission" date="2019-11" db="EMBL/GenBank/DDBJ databases">
        <title>Type strains purchased from KCTC, JCM and DSMZ.</title>
        <authorList>
            <person name="Lu H."/>
        </authorList>
    </citation>
    <scope>NUCLEOTIDE SEQUENCE [LARGE SCALE GENOMIC DNA]</scope>
    <source>
        <strain evidence="3 4">KCTC 52429</strain>
    </source>
</reference>
<comment type="caution">
    <text evidence="3">The sequence shown here is derived from an EMBL/GenBank/DDBJ whole genome shotgun (WGS) entry which is preliminary data.</text>
</comment>
<organism evidence="3 4">
    <name type="scientific">Pseudoduganella buxea</name>
    <dbReference type="NCBI Taxonomy" id="1949069"/>
    <lineage>
        <taxon>Bacteria</taxon>
        <taxon>Pseudomonadati</taxon>
        <taxon>Pseudomonadota</taxon>
        <taxon>Betaproteobacteria</taxon>
        <taxon>Burkholderiales</taxon>
        <taxon>Oxalobacteraceae</taxon>
        <taxon>Telluria group</taxon>
        <taxon>Pseudoduganella</taxon>
    </lineage>
</organism>
<dbReference type="Proteomes" id="UP000430634">
    <property type="component" value="Unassembled WGS sequence"/>
</dbReference>
<evidence type="ECO:0000313" key="3">
    <source>
        <dbReference type="EMBL" id="MTV55757.1"/>
    </source>
</evidence>
<gene>
    <name evidence="2" type="ORF">GCM10011572_52990</name>
    <name evidence="3" type="ORF">GM672_23820</name>
</gene>
<reference evidence="2" key="4">
    <citation type="submission" date="2024-05" db="EMBL/GenBank/DDBJ databases">
        <authorList>
            <person name="Sun Q."/>
            <person name="Zhou Y."/>
        </authorList>
    </citation>
    <scope>NUCLEOTIDE SEQUENCE</scope>
    <source>
        <strain evidence="2">CGMCC 1.15931</strain>
    </source>
</reference>
<reference evidence="5" key="2">
    <citation type="journal article" date="2019" name="Int. J. Syst. Evol. Microbiol.">
        <title>The Global Catalogue of Microorganisms (GCM) 10K type strain sequencing project: providing services to taxonomists for standard genome sequencing and annotation.</title>
        <authorList>
            <consortium name="The Broad Institute Genomics Platform"/>
            <consortium name="The Broad Institute Genome Sequencing Center for Infectious Disease"/>
            <person name="Wu L."/>
            <person name="Ma J."/>
        </authorList>
    </citation>
    <scope>NUCLEOTIDE SEQUENCE [LARGE SCALE GENOMIC DNA]</scope>
    <source>
        <strain evidence="5">CGMCC 1.15931</strain>
    </source>
</reference>